<gene>
    <name evidence="2" type="primary">mtnA</name>
    <name evidence="2" type="ORF">TPE_2314</name>
</gene>
<dbReference type="GO" id="GO:0019509">
    <property type="term" value="P:L-methionine salvage from methylthioadenosine"/>
    <property type="evidence" value="ECO:0007669"/>
    <property type="project" value="TreeGrafter"/>
</dbReference>
<dbReference type="NCBIfam" id="NF004326">
    <property type="entry name" value="PRK05720.1"/>
    <property type="match status" value="1"/>
</dbReference>
<dbReference type="STRING" id="1291379.TPE_2314"/>
<dbReference type="PATRIC" id="fig|1291379.3.peg.2287"/>
<dbReference type="HOGENOM" id="CLU_016218_2_0_12"/>
<dbReference type="PANTHER" id="PTHR43475:SF1">
    <property type="entry name" value="METHYLTHIORIBOSE-1-PHOSPHATE ISOMERASE"/>
    <property type="match status" value="1"/>
</dbReference>
<evidence type="ECO:0000313" key="3">
    <source>
        <dbReference type="Proteomes" id="UP000015620"/>
    </source>
</evidence>
<sequence length="351" mass="39135">MELREDYNLGKLLKYENVAWFDEAYNIVRILDRRIYPLKEEFVICKTCEDVARAVSDMVTQSGGPFSAAAMGMVLAAFQFKNLPKKQYIEKMRYAARLIAYARPTTSAEMERCTSESFKVFNTLVEKDVSSKDIICALKLNAIEQNNRRYKKNTEAGAAFANIVPDNSSILTQCFGETTVGGFLRRFNETGKKIKIFCAETRPFFQGARLTASLALDMGFDVTVITDNMPAFLMAEKKIDFCVSAADVITMDGYIINKIGTLQIAVCAKYFGVPYYAIGFPDKKYQTVSGVKIEYRNPEEALYAMGVRTAFPSFSENSGGVYEGVKGLYPAFDITPPELCTGIITGSSSLF</sequence>
<dbReference type="GeneID" id="301090765"/>
<comment type="similarity">
    <text evidence="1">Belongs to the eIF-2B alpha/beta/delta subunits family.</text>
</comment>
<dbReference type="KEGG" id="tped:TPE_2314"/>
<dbReference type="EMBL" id="CP004120">
    <property type="protein sequence ID" value="AGT44788.1"/>
    <property type="molecule type" value="Genomic_DNA"/>
</dbReference>
<dbReference type="Pfam" id="PF01008">
    <property type="entry name" value="IF-2B"/>
    <property type="match status" value="1"/>
</dbReference>
<organism evidence="2 3">
    <name type="scientific">Treponema pedis str. T A4</name>
    <dbReference type="NCBI Taxonomy" id="1291379"/>
    <lineage>
        <taxon>Bacteria</taxon>
        <taxon>Pseudomonadati</taxon>
        <taxon>Spirochaetota</taxon>
        <taxon>Spirochaetia</taxon>
        <taxon>Spirochaetales</taxon>
        <taxon>Treponemataceae</taxon>
        <taxon>Treponema</taxon>
    </lineage>
</organism>
<evidence type="ECO:0000256" key="1">
    <source>
        <dbReference type="RuleBase" id="RU003814"/>
    </source>
</evidence>
<dbReference type="AlphaFoldDB" id="S6A1M0"/>
<dbReference type="Gene3D" id="3.40.50.10470">
    <property type="entry name" value="Translation initiation factor eif-2b, domain 2"/>
    <property type="match status" value="1"/>
</dbReference>
<reference evidence="2 3" key="1">
    <citation type="journal article" date="2013" name="PLoS ONE">
        <title>Genome-Wide Relatedness of Treponema pedis, from Gingiva and Necrotic Skin Lesions of Pigs, with the Human Oral Pathogen Treponema denticola.</title>
        <authorList>
            <person name="Svartstrom O."/>
            <person name="Mushtaq M."/>
            <person name="Pringle M."/>
            <person name="Segerman B."/>
        </authorList>
    </citation>
    <scope>NUCLEOTIDE SEQUENCE [LARGE SCALE GENOMIC DNA]</scope>
    <source>
        <strain evidence="2">T A4</strain>
    </source>
</reference>
<dbReference type="SUPFAM" id="SSF100950">
    <property type="entry name" value="NagB/RpiA/CoA transferase-like"/>
    <property type="match status" value="1"/>
</dbReference>
<dbReference type="Proteomes" id="UP000015620">
    <property type="component" value="Chromosome"/>
</dbReference>
<dbReference type="InterPro" id="IPR037171">
    <property type="entry name" value="NagB/RpiA_transferase-like"/>
</dbReference>
<proteinExistence type="inferred from homology"/>
<accession>S6A1M0</accession>
<dbReference type="RefSeq" id="WP_020966084.1">
    <property type="nucleotide sequence ID" value="NC_022097.1"/>
</dbReference>
<dbReference type="PANTHER" id="PTHR43475">
    <property type="entry name" value="METHYLTHIORIBOSE-1-PHOSPHATE ISOMERASE"/>
    <property type="match status" value="1"/>
</dbReference>
<name>S6A1M0_9SPIR</name>
<dbReference type="GO" id="GO:0046523">
    <property type="term" value="F:S-methyl-5-thioribose-1-phosphate isomerase activity"/>
    <property type="evidence" value="ECO:0007669"/>
    <property type="project" value="TreeGrafter"/>
</dbReference>
<keyword evidence="3" id="KW-1185">Reference proteome</keyword>
<dbReference type="Gene3D" id="1.20.120.420">
    <property type="entry name" value="translation initiation factor eif-2b, domain 1"/>
    <property type="match status" value="1"/>
</dbReference>
<keyword evidence="2" id="KW-0413">Isomerase</keyword>
<evidence type="ECO:0000313" key="2">
    <source>
        <dbReference type="EMBL" id="AGT44788.1"/>
    </source>
</evidence>
<dbReference type="InterPro" id="IPR027363">
    <property type="entry name" value="M1Pi_N"/>
</dbReference>
<dbReference type="InterPro" id="IPR000649">
    <property type="entry name" value="IF-2B-related"/>
</dbReference>
<protein>
    <submittedName>
        <fullName evidence="2">Methylthioribose-1-phosphate isomerase</fullName>
    </submittedName>
</protein>
<dbReference type="InterPro" id="IPR042529">
    <property type="entry name" value="IF_2B-like_C"/>
</dbReference>